<name>A0A6A7AVH8_9PLEO</name>
<reference evidence="1" key="1">
    <citation type="submission" date="2020-01" db="EMBL/GenBank/DDBJ databases">
        <authorList>
            <consortium name="DOE Joint Genome Institute"/>
            <person name="Haridas S."/>
            <person name="Albert R."/>
            <person name="Binder M."/>
            <person name="Bloem J."/>
            <person name="Labutti K."/>
            <person name="Salamov A."/>
            <person name="Andreopoulos B."/>
            <person name="Baker S.E."/>
            <person name="Barry K."/>
            <person name="Bills G."/>
            <person name="Bluhm B.H."/>
            <person name="Cannon C."/>
            <person name="Castanera R."/>
            <person name="Culley D.E."/>
            <person name="Daum C."/>
            <person name="Ezra D."/>
            <person name="Gonzalez J.B."/>
            <person name="Henrissat B."/>
            <person name="Kuo A."/>
            <person name="Liang C."/>
            <person name="Lipzen A."/>
            <person name="Lutzoni F."/>
            <person name="Magnuson J."/>
            <person name="Mondo S."/>
            <person name="Nolan M."/>
            <person name="Ohm R."/>
            <person name="Pangilinan J."/>
            <person name="Park H.-J."/>
            <person name="Ramirez L."/>
            <person name="Alfaro M."/>
            <person name="Sun H."/>
            <person name="Tritt A."/>
            <person name="Yoshinaga Y."/>
            <person name="Zwiers L.-H."/>
            <person name="Turgeon B.G."/>
            <person name="Goodwin S.B."/>
            <person name="Spatafora J.W."/>
            <person name="Crous P.W."/>
            <person name="Grigoriev I.V."/>
        </authorList>
    </citation>
    <scope>NUCLEOTIDE SEQUENCE</scope>
    <source>
        <strain evidence="1">IPT5</strain>
    </source>
</reference>
<accession>A0A6A7AVH8</accession>
<sequence>MHAKVDAADNVGPFGRRALQGRCAVIRLLVLTRPQRTQDHLAWSHWPAAYAAGVSWPRRPRSIRATDFLETRNTRSSNSGIAHEVCAIALLAALHALTVVALRPLCAPKGFAGTAAALPEPRRALVPIESAHASRMRERMAVMAAWW</sequence>
<proteinExistence type="predicted"/>
<dbReference type="EMBL" id="MU006327">
    <property type="protein sequence ID" value="KAF2847280.1"/>
    <property type="molecule type" value="Genomic_DNA"/>
</dbReference>
<protein>
    <submittedName>
        <fullName evidence="1">Uncharacterized protein</fullName>
    </submittedName>
</protein>
<dbReference type="AlphaFoldDB" id="A0A6A7AVH8"/>
<evidence type="ECO:0000313" key="2">
    <source>
        <dbReference type="Proteomes" id="UP000799423"/>
    </source>
</evidence>
<evidence type="ECO:0000313" key="1">
    <source>
        <dbReference type="EMBL" id="KAF2847280.1"/>
    </source>
</evidence>
<dbReference type="Proteomes" id="UP000799423">
    <property type="component" value="Unassembled WGS sequence"/>
</dbReference>
<keyword evidence="2" id="KW-1185">Reference proteome</keyword>
<organism evidence="1 2">
    <name type="scientific">Plenodomus tracheiphilus IPT5</name>
    <dbReference type="NCBI Taxonomy" id="1408161"/>
    <lineage>
        <taxon>Eukaryota</taxon>
        <taxon>Fungi</taxon>
        <taxon>Dikarya</taxon>
        <taxon>Ascomycota</taxon>
        <taxon>Pezizomycotina</taxon>
        <taxon>Dothideomycetes</taxon>
        <taxon>Pleosporomycetidae</taxon>
        <taxon>Pleosporales</taxon>
        <taxon>Pleosporineae</taxon>
        <taxon>Leptosphaeriaceae</taxon>
        <taxon>Plenodomus</taxon>
    </lineage>
</organism>
<gene>
    <name evidence="1" type="ORF">T440DRAFT_211827</name>
</gene>